<dbReference type="Pfam" id="PF00881">
    <property type="entry name" value="Nitroreductase"/>
    <property type="match status" value="2"/>
</dbReference>
<dbReference type="STRING" id="1798531.A2392_00640"/>
<dbReference type="Gene3D" id="3.40.109.10">
    <property type="entry name" value="NADH Oxidase"/>
    <property type="match status" value="1"/>
</dbReference>
<evidence type="ECO:0000313" key="3">
    <source>
        <dbReference type="Proteomes" id="UP000177395"/>
    </source>
</evidence>
<evidence type="ECO:0000259" key="1">
    <source>
        <dbReference type="Pfam" id="PF00881"/>
    </source>
</evidence>
<dbReference type="AlphaFoldDB" id="A0A1F6FJ73"/>
<dbReference type="EMBL" id="MFMS01000004">
    <property type="protein sequence ID" value="OGG85903.1"/>
    <property type="molecule type" value="Genomic_DNA"/>
</dbReference>
<feature type="domain" description="Nitroreductase" evidence="1">
    <location>
        <begin position="7"/>
        <end position="60"/>
    </location>
</feature>
<dbReference type="Proteomes" id="UP000177395">
    <property type="component" value="Unassembled WGS sequence"/>
</dbReference>
<dbReference type="InterPro" id="IPR050627">
    <property type="entry name" value="Nitroreductase/BluB"/>
</dbReference>
<proteinExistence type="predicted"/>
<gene>
    <name evidence="2" type="ORF">A2392_00640</name>
</gene>
<reference evidence="2 3" key="1">
    <citation type="journal article" date="2016" name="Nat. Commun.">
        <title>Thousands of microbial genomes shed light on interconnected biogeochemical processes in an aquifer system.</title>
        <authorList>
            <person name="Anantharaman K."/>
            <person name="Brown C.T."/>
            <person name="Hug L.A."/>
            <person name="Sharon I."/>
            <person name="Castelle C.J."/>
            <person name="Probst A.J."/>
            <person name="Thomas B.C."/>
            <person name="Singh A."/>
            <person name="Wilkins M.J."/>
            <person name="Karaoz U."/>
            <person name="Brodie E.L."/>
            <person name="Williams K.H."/>
            <person name="Hubbard S.S."/>
            <person name="Banfield J.F."/>
        </authorList>
    </citation>
    <scope>NUCLEOTIDE SEQUENCE [LARGE SCALE GENOMIC DNA]</scope>
</reference>
<evidence type="ECO:0000313" key="2">
    <source>
        <dbReference type="EMBL" id="OGG85903.1"/>
    </source>
</evidence>
<dbReference type="PANTHER" id="PTHR23026">
    <property type="entry name" value="NADPH NITROREDUCTASE"/>
    <property type="match status" value="1"/>
</dbReference>
<organism evidence="2 3">
    <name type="scientific">Candidatus Kaiserbacteria bacterium RIFOXYB1_FULL_46_14</name>
    <dbReference type="NCBI Taxonomy" id="1798531"/>
    <lineage>
        <taxon>Bacteria</taxon>
        <taxon>Candidatus Kaiseribacteriota</taxon>
    </lineage>
</organism>
<dbReference type="SUPFAM" id="SSF55469">
    <property type="entry name" value="FMN-dependent nitroreductase-like"/>
    <property type="match status" value="1"/>
</dbReference>
<accession>A0A1F6FJ73</accession>
<protein>
    <recommendedName>
        <fullName evidence="1">Nitroreductase domain-containing protein</fullName>
    </recommendedName>
</protein>
<dbReference type="InterPro" id="IPR000415">
    <property type="entry name" value="Nitroreductase-like"/>
</dbReference>
<dbReference type="PANTHER" id="PTHR23026:SF123">
    <property type="entry name" value="NAD(P)H NITROREDUCTASE RV3131-RELATED"/>
    <property type="match status" value="1"/>
</dbReference>
<feature type="domain" description="Nitroreductase" evidence="1">
    <location>
        <begin position="65"/>
        <end position="148"/>
    </location>
</feature>
<dbReference type="InterPro" id="IPR029479">
    <property type="entry name" value="Nitroreductase"/>
</dbReference>
<sequence>MDALQTILNRHSVRDWSDKDVPADILSQILEAGRRSPSPLNSQPWHFIVVQNQDTIEKLMGYAKHGSFLSRAAAVIVVTIEKPVEIDKWLDEHEQYLFSGAAALYNMWLASSALGLGSCWVTMDEQKTEEILSIPSSQKIIGSLATGYPKTDVLHIAPKKTLEEVVSYEKYGH</sequence>
<dbReference type="GO" id="GO:0016491">
    <property type="term" value="F:oxidoreductase activity"/>
    <property type="evidence" value="ECO:0007669"/>
    <property type="project" value="InterPro"/>
</dbReference>
<comment type="caution">
    <text evidence="2">The sequence shown here is derived from an EMBL/GenBank/DDBJ whole genome shotgun (WGS) entry which is preliminary data.</text>
</comment>
<name>A0A1F6FJ73_9BACT</name>